<dbReference type="OrthoDB" id="2195731at2759"/>
<gene>
    <name evidence="1" type="ORF">NGRA_3578</name>
</gene>
<sequence>LRMQDTPNKHFDMATATKTITPFEGGDNEDIDTWIRDLLLVAEVAEWSERDTCRVAVMCLKGKARSWASQILIGKMEALDIKTLSALLKRRFTSESNKQVALTKFISMEVPKSREEFSEMLRLATSIHERKIVALEVIAQMVVEKTPGEIRAYLYQKGLSISSWEEFVQAAEEMICMAFPERMVARLRNEGMQQGGQPKGRIVREYPKWD</sequence>
<organism evidence="1 2">
    <name type="scientific">Nosema granulosis</name>
    <dbReference type="NCBI Taxonomy" id="83296"/>
    <lineage>
        <taxon>Eukaryota</taxon>
        <taxon>Fungi</taxon>
        <taxon>Fungi incertae sedis</taxon>
        <taxon>Microsporidia</taxon>
        <taxon>Nosematidae</taxon>
        <taxon>Nosema</taxon>
    </lineage>
</organism>
<reference evidence="1 2" key="1">
    <citation type="journal article" date="2020" name="Genome Biol. Evol.">
        <title>Comparative genomics of strictly vertically transmitted, feminizing microsporidia endosymbionts of amphipod crustaceans.</title>
        <authorList>
            <person name="Cormier A."/>
            <person name="Chebbi M.A."/>
            <person name="Giraud I."/>
            <person name="Wattier R."/>
            <person name="Teixeira M."/>
            <person name="Gilbert C."/>
            <person name="Rigaud T."/>
            <person name="Cordaux R."/>
        </authorList>
    </citation>
    <scope>NUCLEOTIDE SEQUENCE [LARGE SCALE GENOMIC DNA]</scope>
    <source>
        <strain evidence="1 2">Ou3-Ou53</strain>
    </source>
</reference>
<evidence type="ECO:0000313" key="2">
    <source>
        <dbReference type="Proteomes" id="UP000740883"/>
    </source>
</evidence>
<proteinExistence type="predicted"/>
<comment type="caution">
    <text evidence="1">The sequence shown here is derived from an EMBL/GenBank/DDBJ whole genome shotgun (WGS) entry which is preliminary data.</text>
</comment>
<dbReference type="AlphaFoldDB" id="A0A9P6GUH7"/>
<name>A0A9P6GUH7_9MICR</name>
<feature type="non-terminal residue" evidence="1">
    <location>
        <position position="1"/>
    </location>
</feature>
<protein>
    <recommendedName>
        <fullName evidence="3">Retrotransposon gag domain-containing protein</fullName>
    </recommendedName>
</protein>
<dbReference type="Proteomes" id="UP000740883">
    <property type="component" value="Unassembled WGS sequence"/>
</dbReference>
<evidence type="ECO:0008006" key="3">
    <source>
        <dbReference type="Google" id="ProtNLM"/>
    </source>
</evidence>
<accession>A0A9P6GUH7</accession>
<keyword evidence="2" id="KW-1185">Reference proteome</keyword>
<dbReference type="EMBL" id="SBJO01001526">
    <property type="protein sequence ID" value="KAF9744316.1"/>
    <property type="molecule type" value="Genomic_DNA"/>
</dbReference>
<evidence type="ECO:0000313" key="1">
    <source>
        <dbReference type="EMBL" id="KAF9744316.1"/>
    </source>
</evidence>
<feature type="non-terminal residue" evidence="1">
    <location>
        <position position="210"/>
    </location>
</feature>